<dbReference type="AlphaFoldDB" id="D0WIG0"/>
<dbReference type="STRING" id="649764.HMPREF0762_01635"/>
<dbReference type="Pfam" id="PF00005">
    <property type="entry name" value="ABC_tran"/>
    <property type="match status" value="1"/>
</dbReference>
<dbReference type="PANTHER" id="PTHR42734">
    <property type="entry name" value="METAL TRANSPORT SYSTEM ATP-BINDING PROTEIN TM_0124-RELATED"/>
    <property type="match status" value="1"/>
</dbReference>
<evidence type="ECO:0000256" key="2">
    <source>
        <dbReference type="ARBA" id="ARBA00022741"/>
    </source>
</evidence>
<proteinExistence type="predicted"/>
<dbReference type="EMBL" id="ACUX02000016">
    <property type="protein sequence ID" value="EEZ60827.1"/>
    <property type="molecule type" value="Genomic_DNA"/>
</dbReference>
<keyword evidence="1" id="KW-0813">Transport</keyword>
<dbReference type="GO" id="GO:0016887">
    <property type="term" value="F:ATP hydrolysis activity"/>
    <property type="evidence" value="ECO:0007669"/>
    <property type="project" value="InterPro"/>
</dbReference>
<name>D0WIG0_SLAES</name>
<evidence type="ECO:0000259" key="4">
    <source>
        <dbReference type="PROSITE" id="PS50893"/>
    </source>
</evidence>
<comment type="caution">
    <text evidence="5">The sequence shown here is derived from an EMBL/GenBank/DDBJ whole genome shotgun (WGS) entry which is preliminary data.</text>
</comment>
<dbReference type="InterPro" id="IPR050153">
    <property type="entry name" value="Metal_Ion_Import_ABC"/>
</dbReference>
<dbReference type="Proteomes" id="UP000006001">
    <property type="component" value="Unassembled WGS sequence"/>
</dbReference>
<dbReference type="GO" id="GO:0005524">
    <property type="term" value="F:ATP binding"/>
    <property type="evidence" value="ECO:0007669"/>
    <property type="project" value="UniProtKB-KW"/>
</dbReference>
<dbReference type="RefSeq" id="WP_006362896.1">
    <property type="nucleotide sequence ID" value="NZ_GG700631.1"/>
</dbReference>
<evidence type="ECO:0000256" key="3">
    <source>
        <dbReference type="ARBA" id="ARBA00022840"/>
    </source>
</evidence>
<dbReference type="InterPro" id="IPR027417">
    <property type="entry name" value="P-loop_NTPase"/>
</dbReference>
<dbReference type="SMART" id="SM00382">
    <property type="entry name" value="AAA"/>
    <property type="match status" value="1"/>
</dbReference>
<dbReference type="GeneID" id="85008265"/>
<keyword evidence="2" id="KW-0547">Nucleotide-binding</keyword>
<sequence>MDAIRVSNLSFGYTAQPVLKDLGFTVAEGAFCCLTGENGSGKSTLMKLVLGELKPDAGAIELFGKSIKAYDDLTWIGYVPQANVLGAVAFPTTCREIVVQGLYRQFGIVRIPRRRHYAVADAALARMGLEGYARTPFNQLSGGLQQRVMICRALVNDPRLLVLDEPTAGVDSDSKIKFLELLAHIKEQRTITCLIISHEFQLIRDYVPLDASYRIVDGRMVEHA</sequence>
<dbReference type="InterPro" id="IPR003439">
    <property type="entry name" value="ABC_transporter-like_ATP-bd"/>
</dbReference>
<dbReference type="Gene3D" id="3.40.50.300">
    <property type="entry name" value="P-loop containing nucleotide triphosphate hydrolases"/>
    <property type="match status" value="1"/>
</dbReference>
<gene>
    <name evidence="5" type="ORF">HMPREF0762_01635</name>
</gene>
<evidence type="ECO:0000313" key="6">
    <source>
        <dbReference type="Proteomes" id="UP000006001"/>
    </source>
</evidence>
<evidence type="ECO:0000256" key="1">
    <source>
        <dbReference type="ARBA" id="ARBA00022448"/>
    </source>
</evidence>
<dbReference type="PROSITE" id="PS50893">
    <property type="entry name" value="ABC_TRANSPORTER_2"/>
    <property type="match status" value="1"/>
</dbReference>
<protein>
    <submittedName>
        <fullName evidence="5">ABC transporter, ATP-binding protein</fullName>
    </submittedName>
</protein>
<dbReference type="OrthoDB" id="5296765at2"/>
<organism evidence="5 6">
    <name type="scientific">Slackia exigua (strain ATCC 700122 / DSM 15923 / CIP 105133 / JCM 11022 / KCTC 5966 / S-7)</name>
    <dbReference type="NCBI Taxonomy" id="649764"/>
    <lineage>
        <taxon>Bacteria</taxon>
        <taxon>Bacillati</taxon>
        <taxon>Actinomycetota</taxon>
        <taxon>Coriobacteriia</taxon>
        <taxon>Eggerthellales</taxon>
        <taxon>Eggerthellaceae</taxon>
        <taxon>Slackia</taxon>
    </lineage>
</organism>
<evidence type="ECO:0000313" key="5">
    <source>
        <dbReference type="EMBL" id="EEZ60827.1"/>
    </source>
</evidence>
<dbReference type="InterPro" id="IPR003593">
    <property type="entry name" value="AAA+_ATPase"/>
</dbReference>
<dbReference type="eggNOG" id="COG1121">
    <property type="taxonomic scope" value="Bacteria"/>
</dbReference>
<feature type="domain" description="ABC transporter" evidence="4">
    <location>
        <begin position="4"/>
        <end position="224"/>
    </location>
</feature>
<dbReference type="SUPFAM" id="SSF52540">
    <property type="entry name" value="P-loop containing nucleoside triphosphate hydrolases"/>
    <property type="match status" value="1"/>
</dbReference>
<accession>D0WIG0</accession>
<keyword evidence="3 5" id="KW-0067">ATP-binding</keyword>
<reference evidence="5" key="1">
    <citation type="submission" date="2009-10" db="EMBL/GenBank/DDBJ databases">
        <authorList>
            <person name="Weinstock G."/>
            <person name="Sodergren E."/>
            <person name="Clifton S."/>
            <person name="Fulton L."/>
            <person name="Fulton B."/>
            <person name="Courtney L."/>
            <person name="Fronick C."/>
            <person name="Harrison M."/>
            <person name="Strong C."/>
            <person name="Farmer C."/>
            <person name="Delahaunty K."/>
            <person name="Markovic C."/>
            <person name="Hall O."/>
            <person name="Minx P."/>
            <person name="Tomlinson C."/>
            <person name="Mitreva M."/>
            <person name="Nelson J."/>
            <person name="Hou S."/>
            <person name="Wollam A."/>
            <person name="Pepin K.H."/>
            <person name="Johnson M."/>
            <person name="Bhonagiri V."/>
            <person name="Nash W.E."/>
            <person name="Warren W."/>
            <person name="Chinwalla A."/>
            <person name="Mardis E.R."/>
            <person name="Wilson R.K."/>
        </authorList>
    </citation>
    <scope>NUCLEOTIDE SEQUENCE [LARGE SCALE GENOMIC DNA]</scope>
    <source>
        <strain evidence="5">ATCC 700122</strain>
    </source>
</reference>
<dbReference type="HOGENOM" id="CLU_000604_1_11_11"/>
<keyword evidence="6" id="KW-1185">Reference proteome</keyword>